<dbReference type="STRING" id="688246.Premu_1638"/>
<reference evidence="2" key="1">
    <citation type="journal article" date="2011" name="Stand. Genomic Sci.">
        <title>Non-contiguous finished genome sequence of the opportunistic oral pathogen Prevotella multisaccharivorax type strain (PPPA20).</title>
        <authorList>
            <person name="Pati A."/>
            <person name="Gronow S."/>
            <person name="Lu M."/>
            <person name="Lapidus A."/>
            <person name="Nolan M."/>
            <person name="Lucas S."/>
            <person name="Hammon N."/>
            <person name="Deshpande S."/>
            <person name="Cheng J.F."/>
            <person name="Tapia R."/>
            <person name="Han C."/>
            <person name="Goodwin L."/>
            <person name="Pitluck S."/>
            <person name="Liolios K."/>
            <person name="Pagani I."/>
            <person name="Mavromatis K."/>
            <person name="Mikhailova N."/>
            <person name="Huntemann M."/>
            <person name="Chen A."/>
            <person name="Palaniappan K."/>
            <person name="Land M."/>
            <person name="Hauser L."/>
            <person name="Detter J.C."/>
            <person name="Brambilla E.M."/>
            <person name="Rohde M."/>
            <person name="Goker M."/>
            <person name="Woyke T."/>
            <person name="Bristow J."/>
            <person name="Eisen J.A."/>
            <person name="Markowitz V."/>
            <person name="Hugenholtz P."/>
            <person name="Kyrpides N.C."/>
            <person name="Klenk H.P."/>
            <person name="Ivanova N."/>
        </authorList>
    </citation>
    <scope>NUCLEOTIDE SEQUENCE [LARGE SCALE GENOMIC DNA]</scope>
    <source>
        <strain evidence="2">DSM 17128</strain>
    </source>
</reference>
<protein>
    <submittedName>
        <fullName evidence="1">Uncharacterized protein</fullName>
    </submittedName>
</protein>
<gene>
    <name evidence="1" type="ORF">Premu_1638</name>
</gene>
<dbReference type="Proteomes" id="UP000002772">
    <property type="component" value="Unassembled WGS sequence"/>
</dbReference>
<dbReference type="AlphaFoldDB" id="F8NCL0"/>
<evidence type="ECO:0000313" key="1">
    <source>
        <dbReference type="EMBL" id="EGN57046.1"/>
    </source>
</evidence>
<dbReference type="HOGENOM" id="CLU_2289018_0_0_10"/>
<accession>F8NCL0</accession>
<keyword evidence="2" id="KW-1185">Reference proteome</keyword>
<evidence type="ECO:0000313" key="2">
    <source>
        <dbReference type="Proteomes" id="UP000002772"/>
    </source>
</evidence>
<name>F8NCL0_9BACT</name>
<proteinExistence type="predicted"/>
<dbReference type="EMBL" id="GL945017">
    <property type="protein sequence ID" value="EGN57046.1"/>
    <property type="molecule type" value="Genomic_DNA"/>
</dbReference>
<organism evidence="1 2">
    <name type="scientific">Hallella multisaccharivorax DSM 17128</name>
    <dbReference type="NCBI Taxonomy" id="688246"/>
    <lineage>
        <taxon>Bacteria</taxon>
        <taxon>Pseudomonadati</taxon>
        <taxon>Bacteroidota</taxon>
        <taxon>Bacteroidia</taxon>
        <taxon>Bacteroidales</taxon>
        <taxon>Prevotellaceae</taxon>
        <taxon>Hallella</taxon>
    </lineage>
</organism>
<sequence length="101" mass="11615">MTVIMSAKISKHIQTYKQNVKIMQKSCANECIRSSFLLFPSTRTNRQGKGARFDISEFALVVILNYGHFVLRRLCERKVHLPSPSCEFLILVIHLFINSSN</sequence>